<feature type="compositionally biased region" description="Basic and acidic residues" evidence="1">
    <location>
        <begin position="36"/>
        <end position="49"/>
    </location>
</feature>
<feature type="region of interest" description="Disordered" evidence="1">
    <location>
        <begin position="36"/>
        <end position="88"/>
    </location>
</feature>
<evidence type="ECO:0000313" key="2">
    <source>
        <dbReference type="EMBL" id="CAB1460210.1"/>
    </source>
</evidence>
<accession>A0A9N7W4K7</accession>
<protein>
    <submittedName>
        <fullName evidence="2">Uncharacterized protein</fullName>
    </submittedName>
</protein>
<evidence type="ECO:0000313" key="3">
    <source>
        <dbReference type="Proteomes" id="UP001153269"/>
    </source>
</evidence>
<reference evidence="2" key="1">
    <citation type="submission" date="2020-03" db="EMBL/GenBank/DDBJ databases">
        <authorList>
            <person name="Weist P."/>
        </authorList>
    </citation>
    <scope>NUCLEOTIDE SEQUENCE</scope>
</reference>
<proteinExistence type="predicted"/>
<comment type="caution">
    <text evidence="2">The sequence shown here is derived from an EMBL/GenBank/DDBJ whole genome shotgun (WGS) entry which is preliminary data.</text>
</comment>
<organism evidence="2 3">
    <name type="scientific">Pleuronectes platessa</name>
    <name type="common">European plaice</name>
    <dbReference type="NCBI Taxonomy" id="8262"/>
    <lineage>
        <taxon>Eukaryota</taxon>
        <taxon>Metazoa</taxon>
        <taxon>Chordata</taxon>
        <taxon>Craniata</taxon>
        <taxon>Vertebrata</taxon>
        <taxon>Euteleostomi</taxon>
        <taxon>Actinopterygii</taxon>
        <taxon>Neopterygii</taxon>
        <taxon>Teleostei</taxon>
        <taxon>Neoteleostei</taxon>
        <taxon>Acanthomorphata</taxon>
        <taxon>Carangaria</taxon>
        <taxon>Pleuronectiformes</taxon>
        <taxon>Pleuronectoidei</taxon>
        <taxon>Pleuronectidae</taxon>
        <taxon>Pleuronectes</taxon>
    </lineage>
</organism>
<evidence type="ECO:0000256" key="1">
    <source>
        <dbReference type="SAM" id="MobiDB-lite"/>
    </source>
</evidence>
<gene>
    <name evidence="2" type="ORF">PLEPLA_LOCUS48047</name>
</gene>
<name>A0A9N7W4K7_PLEPL</name>
<dbReference type="Proteomes" id="UP001153269">
    <property type="component" value="Unassembled WGS sequence"/>
</dbReference>
<dbReference type="AlphaFoldDB" id="A0A9N7W4K7"/>
<sequence length="88" mass="9197">MAKKPFPAASHLIVKGACGSASLCSGSLTASFRAGERETEEKLVQDGKSLRPGVKGHRSPENQLSESAVPRQTRPAMRTAPGGVRGIP</sequence>
<dbReference type="EMBL" id="CADEAL010004467">
    <property type="protein sequence ID" value="CAB1460210.1"/>
    <property type="molecule type" value="Genomic_DNA"/>
</dbReference>
<keyword evidence="3" id="KW-1185">Reference proteome</keyword>